<feature type="domain" description="CobB/CobQ-like glutamine amidotransferase" evidence="9">
    <location>
        <begin position="248"/>
        <end position="441"/>
    </location>
</feature>
<dbReference type="Proteomes" id="UP000198718">
    <property type="component" value="Unassembled WGS sequence"/>
</dbReference>
<comment type="miscellaneous">
    <text evidence="7">The a and c carboxylates of cobyrinate are activated for nucleophilic attack via formation of a phosphorylated intermediate by ATP. CbiA catalyzes first the amidation of the c-carboxylate, and then that of the a-carboxylate.</text>
</comment>
<comment type="cofactor">
    <cofactor evidence="1 7">
        <name>Mg(2+)</name>
        <dbReference type="ChEBI" id="CHEBI:18420"/>
    </cofactor>
</comment>
<dbReference type="InterPro" id="IPR011698">
    <property type="entry name" value="GATase_3"/>
</dbReference>
<keyword evidence="2 7" id="KW-0436">Ligase</keyword>
<comment type="similarity">
    <text evidence="7">Belongs to the CobB/CbiA family.</text>
</comment>
<name>A0A1G8WR75_9FIRM</name>
<keyword evidence="6 7" id="KW-0315">Glutamine amidotransferase</keyword>
<evidence type="ECO:0000259" key="8">
    <source>
        <dbReference type="Pfam" id="PF01656"/>
    </source>
</evidence>
<dbReference type="NCBIfam" id="TIGR00379">
    <property type="entry name" value="cobB"/>
    <property type="match status" value="1"/>
</dbReference>
<evidence type="ECO:0000256" key="7">
    <source>
        <dbReference type="HAMAP-Rule" id="MF_00027"/>
    </source>
</evidence>
<keyword evidence="5 7" id="KW-0460">Magnesium</keyword>
<dbReference type="Gene3D" id="3.40.50.880">
    <property type="match status" value="1"/>
</dbReference>
<proteinExistence type="inferred from homology"/>
<keyword evidence="7" id="KW-0169">Cobalamin biosynthesis</keyword>
<dbReference type="InterPro" id="IPR029062">
    <property type="entry name" value="Class_I_gatase-like"/>
</dbReference>
<evidence type="ECO:0000313" key="11">
    <source>
        <dbReference type="Proteomes" id="UP000198718"/>
    </source>
</evidence>
<dbReference type="InterPro" id="IPR027417">
    <property type="entry name" value="P-loop_NTPase"/>
</dbReference>
<comment type="domain">
    <text evidence="7">Comprises of two domains. The C-terminal domain contains the binding site for glutamine and catalyzes the hydrolysis of this substrate to glutamate and ammonia. The N-terminal domain is anticipated to bind ATP and cobyrinate and catalyzes the ultimate synthesis of the diamide product. The ammonia produced via the glutaminase domain is probably translocated to the adjacent domain via a molecular tunnel, where it reacts with an activated intermediate.</text>
</comment>
<dbReference type="PANTHER" id="PTHR43873">
    <property type="entry name" value="COBYRINATE A,C-DIAMIDE SYNTHASE"/>
    <property type="match status" value="1"/>
</dbReference>
<dbReference type="RefSeq" id="WP_090548531.1">
    <property type="nucleotide sequence ID" value="NZ_FNFP01000001.1"/>
</dbReference>
<dbReference type="EC" id="6.3.5.11" evidence="7"/>
<dbReference type="EMBL" id="FNFP01000001">
    <property type="protein sequence ID" value="SDJ80701.1"/>
    <property type="molecule type" value="Genomic_DNA"/>
</dbReference>
<dbReference type="CDD" id="cd03130">
    <property type="entry name" value="GATase1_CobB"/>
    <property type="match status" value="1"/>
</dbReference>
<dbReference type="PANTHER" id="PTHR43873:SF1">
    <property type="entry name" value="COBYRINATE A,C-DIAMIDE SYNTHASE"/>
    <property type="match status" value="1"/>
</dbReference>
<dbReference type="Gene3D" id="3.40.50.300">
    <property type="entry name" value="P-loop containing nucleotide triphosphate hydrolases"/>
    <property type="match status" value="1"/>
</dbReference>
<dbReference type="Pfam" id="PF07685">
    <property type="entry name" value="GATase_3"/>
    <property type="match status" value="1"/>
</dbReference>
<reference evidence="10 11" key="1">
    <citation type="submission" date="2016-10" db="EMBL/GenBank/DDBJ databases">
        <authorList>
            <person name="de Groot N.N."/>
        </authorList>
    </citation>
    <scope>NUCLEOTIDE SEQUENCE [LARGE SCALE GENOMIC DNA]</scope>
    <source>
        <strain evidence="10 11">DSM 18346</strain>
    </source>
</reference>
<organism evidence="10 11">
    <name type="scientific">Natronincola ferrireducens</name>
    <dbReference type="NCBI Taxonomy" id="393762"/>
    <lineage>
        <taxon>Bacteria</taxon>
        <taxon>Bacillati</taxon>
        <taxon>Bacillota</taxon>
        <taxon>Clostridia</taxon>
        <taxon>Peptostreptococcales</taxon>
        <taxon>Natronincolaceae</taxon>
        <taxon>Natronincola</taxon>
    </lineage>
</organism>
<keyword evidence="11" id="KW-1185">Reference proteome</keyword>
<sequence>MKGTRGFLLAGTQSGVGKTTLSTGVMGTLKKRGLQVKAFKVGPDYIDPQFHRYITGNPSRNLDSYLLKEDTIKELFHKNLEEEDIAVVEGVMGLYDGLGTQKDEGSSAHVSKILQLPVILVIDGRGVSTSAAAMVLGYKLYDPDINLAGVIINNVSGEKHYSLLKEGIERDTGIKCLGYLRKNNNIQLKSRHLGLIPCDEVPELEEKLEDLVEMVEETVDIEGLLAVAKEIEIKKKEVKPLRAEEITLAYAYDSAFNFYYQDNLDLLKELGCRLIPFSPLKDTGLPEGIDGIYIGGGFPEVFARELEENQGIRRNLYEEAQRGLPIYGECGGFMYLTKAIKTFDGEVYQMAGVFDATAEMTNRLQRFGYCQVSIKENSSFHKEAFTTKAHEFHRGVVIAPSREYVYSVVKKKKEKIIDRWSCGIESYNCLGGFPHIHFYSNPTFINNFLEKCRIYKKEIRGNQL</sequence>
<dbReference type="InterPro" id="IPR004484">
    <property type="entry name" value="CbiA/CobB_synth"/>
</dbReference>
<dbReference type="GO" id="GO:0042242">
    <property type="term" value="F:cobyrinic acid a,c-diamide synthase activity"/>
    <property type="evidence" value="ECO:0007669"/>
    <property type="project" value="UniProtKB-UniRule"/>
</dbReference>
<accession>A0A1G8WR75</accession>
<dbReference type="InterPro" id="IPR002586">
    <property type="entry name" value="CobQ/CobB/MinD/ParA_Nub-bd_dom"/>
</dbReference>
<evidence type="ECO:0000256" key="6">
    <source>
        <dbReference type="ARBA" id="ARBA00022962"/>
    </source>
</evidence>
<dbReference type="GO" id="GO:0005524">
    <property type="term" value="F:ATP binding"/>
    <property type="evidence" value="ECO:0007669"/>
    <property type="project" value="UniProtKB-UniRule"/>
</dbReference>
<dbReference type="CDD" id="cd05388">
    <property type="entry name" value="CobB_N"/>
    <property type="match status" value="1"/>
</dbReference>
<gene>
    <name evidence="7" type="primary">cbiA</name>
    <name evidence="10" type="ORF">SAMN05660472_00014</name>
</gene>
<dbReference type="STRING" id="393762.SAMN05660472_00014"/>
<dbReference type="SUPFAM" id="SSF52540">
    <property type="entry name" value="P-loop containing nucleoside triphosphate hydrolases"/>
    <property type="match status" value="1"/>
</dbReference>
<dbReference type="NCBIfam" id="NF002204">
    <property type="entry name" value="PRK01077.1"/>
    <property type="match status" value="1"/>
</dbReference>
<protein>
    <recommendedName>
        <fullName evidence="7">Cobyrinate a,c-diamide synthase</fullName>
        <ecNumber evidence="7">6.3.5.11</ecNumber>
    </recommendedName>
    <alternativeName>
        <fullName evidence="7">Cobyrinic acid a,c-diamide synthetase</fullName>
    </alternativeName>
</protein>
<feature type="active site" description="Nucleophile" evidence="7">
    <location>
        <position position="330"/>
    </location>
</feature>
<keyword evidence="3 7" id="KW-0547">Nucleotide-binding</keyword>
<dbReference type="PROSITE" id="PS51274">
    <property type="entry name" value="GATASE_COBBQ"/>
    <property type="match status" value="1"/>
</dbReference>
<feature type="domain" description="CobQ/CobB/MinD/ParA nucleotide binding" evidence="8">
    <location>
        <begin position="8"/>
        <end position="192"/>
    </location>
</feature>
<evidence type="ECO:0000256" key="5">
    <source>
        <dbReference type="ARBA" id="ARBA00022842"/>
    </source>
</evidence>
<dbReference type="HAMAP" id="MF_00027">
    <property type="entry name" value="CobB_CbiA"/>
    <property type="match status" value="1"/>
</dbReference>
<dbReference type="AlphaFoldDB" id="A0A1G8WR75"/>
<keyword evidence="4 7" id="KW-0067">ATP-binding</keyword>
<dbReference type="OrthoDB" id="9764035at2"/>
<dbReference type="UniPathway" id="UPA00148">
    <property type="reaction ID" value="UER00231"/>
</dbReference>
<evidence type="ECO:0000259" key="9">
    <source>
        <dbReference type="Pfam" id="PF07685"/>
    </source>
</evidence>
<feature type="site" description="Increases nucleophilicity of active site Cys" evidence="7">
    <location>
        <position position="435"/>
    </location>
</feature>
<comment type="catalytic activity">
    <reaction evidence="7">
        <text>cob(II)yrinate + 2 L-glutamine + 2 ATP + 2 H2O = cob(II)yrinate a,c diamide + 2 L-glutamate + 2 ADP + 2 phosphate + 2 H(+)</text>
        <dbReference type="Rhea" id="RHEA:26289"/>
        <dbReference type="ChEBI" id="CHEBI:15377"/>
        <dbReference type="ChEBI" id="CHEBI:15378"/>
        <dbReference type="ChEBI" id="CHEBI:29985"/>
        <dbReference type="ChEBI" id="CHEBI:30616"/>
        <dbReference type="ChEBI" id="CHEBI:43474"/>
        <dbReference type="ChEBI" id="CHEBI:58359"/>
        <dbReference type="ChEBI" id="CHEBI:58537"/>
        <dbReference type="ChEBI" id="CHEBI:58894"/>
        <dbReference type="ChEBI" id="CHEBI:456216"/>
        <dbReference type="EC" id="6.3.5.11"/>
    </reaction>
</comment>
<evidence type="ECO:0000256" key="1">
    <source>
        <dbReference type="ARBA" id="ARBA00001946"/>
    </source>
</evidence>
<evidence type="ECO:0000313" key="10">
    <source>
        <dbReference type="EMBL" id="SDJ80701.1"/>
    </source>
</evidence>
<comment type="pathway">
    <text evidence="7">Cofactor biosynthesis; adenosylcobalamin biosynthesis; cob(II)yrinate a,c-diamide from sirohydrochlorin (anaerobic route): step 10/10.</text>
</comment>
<dbReference type="SUPFAM" id="SSF52317">
    <property type="entry name" value="Class I glutamine amidotransferase-like"/>
    <property type="match status" value="1"/>
</dbReference>
<evidence type="ECO:0000256" key="3">
    <source>
        <dbReference type="ARBA" id="ARBA00022741"/>
    </source>
</evidence>
<comment type="function">
    <text evidence="7">Catalyzes the ATP-dependent amidation of the two carboxylate groups at positions a and c of cobyrinate, using either L-glutamine or ammonia as the nitrogen source.</text>
</comment>
<dbReference type="Pfam" id="PF01656">
    <property type="entry name" value="CbiA"/>
    <property type="match status" value="1"/>
</dbReference>
<dbReference type="GO" id="GO:0009236">
    <property type="term" value="P:cobalamin biosynthetic process"/>
    <property type="evidence" value="ECO:0007669"/>
    <property type="project" value="UniProtKB-UniRule"/>
</dbReference>
<evidence type="ECO:0000256" key="2">
    <source>
        <dbReference type="ARBA" id="ARBA00022598"/>
    </source>
</evidence>
<evidence type="ECO:0000256" key="4">
    <source>
        <dbReference type="ARBA" id="ARBA00022840"/>
    </source>
</evidence>